<sequence length="81" mass="8988">MGGGGGGEEIKIYEETRRNTGRLIHSMRTRSRLQCYTQPVDPKERQASRTARSWSSGMAVAMVVWVGMGMERPWCAVVGDA</sequence>
<name>A0ABP0UMH9_9BRYO</name>
<evidence type="ECO:0000313" key="1">
    <source>
        <dbReference type="EMBL" id="CAK9225301.1"/>
    </source>
</evidence>
<organism evidence="1 2">
    <name type="scientific">Sphagnum troendelagicum</name>
    <dbReference type="NCBI Taxonomy" id="128251"/>
    <lineage>
        <taxon>Eukaryota</taxon>
        <taxon>Viridiplantae</taxon>
        <taxon>Streptophyta</taxon>
        <taxon>Embryophyta</taxon>
        <taxon>Bryophyta</taxon>
        <taxon>Sphagnophytina</taxon>
        <taxon>Sphagnopsida</taxon>
        <taxon>Sphagnales</taxon>
        <taxon>Sphagnaceae</taxon>
        <taxon>Sphagnum</taxon>
    </lineage>
</organism>
<evidence type="ECO:0000313" key="2">
    <source>
        <dbReference type="Proteomes" id="UP001497512"/>
    </source>
</evidence>
<proteinExistence type="predicted"/>
<dbReference type="EMBL" id="OZ019897">
    <property type="protein sequence ID" value="CAK9225301.1"/>
    <property type="molecule type" value="Genomic_DNA"/>
</dbReference>
<protein>
    <submittedName>
        <fullName evidence="1">Uncharacterized protein</fullName>
    </submittedName>
</protein>
<keyword evidence="2" id="KW-1185">Reference proteome</keyword>
<accession>A0ABP0UMH9</accession>
<gene>
    <name evidence="1" type="ORF">CSSPTR1EN2_LOCUS17415</name>
</gene>
<dbReference type="Proteomes" id="UP001497512">
    <property type="component" value="Chromosome 5"/>
</dbReference>
<reference evidence="1" key="1">
    <citation type="submission" date="2024-02" db="EMBL/GenBank/DDBJ databases">
        <authorList>
            <consortium name="ELIXIR-Norway"/>
            <consortium name="Elixir Norway"/>
        </authorList>
    </citation>
    <scope>NUCLEOTIDE SEQUENCE</scope>
</reference>